<name>X0SVB6_9ZZZZ</name>
<dbReference type="GO" id="GO:0070025">
    <property type="term" value="F:carbon monoxide binding"/>
    <property type="evidence" value="ECO:0007669"/>
    <property type="project" value="TreeGrafter"/>
</dbReference>
<feature type="non-terminal residue" evidence="1">
    <location>
        <position position="62"/>
    </location>
</feature>
<reference evidence="1" key="1">
    <citation type="journal article" date="2014" name="Front. Microbiol.">
        <title>High frequency of phylogenetically diverse reductive dehalogenase-homologous genes in deep subseafloor sedimentary metagenomes.</title>
        <authorList>
            <person name="Kawai M."/>
            <person name="Futagami T."/>
            <person name="Toyoda A."/>
            <person name="Takaki Y."/>
            <person name="Nishi S."/>
            <person name="Hori S."/>
            <person name="Arai W."/>
            <person name="Tsubouchi T."/>
            <person name="Morono Y."/>
            <person name="Uchiyama I."/>
            <person name="Ito T."/>
            <person name="Fujiyama A."/>
            <person name="Inagaki F."/>
            <person name="Takami H."/>
        </authorList>
    </citation>
    <scope>NUCLEOTIDE SEQUENCE</scope>
    <source>
        <strain evidence="1">Expedition CK06-06</strain>
    </source>
</reference>
<dbReference type="InterPro" id="IPR042243">
    <property type="entry name" value="HypD_1"/>
</dbReference>
<dbReference type="Pfam" id="PF01924">
    <property type="entry name" value="HypD"/>
    <property type="match status" value="1"/>
</dbReference>
<dbReference type="GO" id="GO:0051539">
    <property type="term" value="F:4 iron, 4 sulfur cluster binding"/>
    <property type="evidence" value="ECO:0007669"/>
    <property type="project" value="TreeGrafter"/>
</dbReference>
<dbReference type="GO" id="GO:0005506">
    <property type="term" value="F:iron ion binding"/>
    <property type="evidence" value="ECO:0007669"/>
    <property type="project" value="TreeGrafter"/>
</dbReference>
<dbReference type="PANTHER" id="PTHR30149">
    <property type="entry name" value="HYDROGENASE PROTEIN ASSEMBLY PROTEIN HYPD"/>
    <property type="match status" value="1"/>
</dbReference>
<organism evidence="1">
    <name type="scientific">marine sediment metagenome</name>
    <dbReference type="NCBI Taxonomy" id="412755"/>
    <lineage>
        <taxon>unclassified sequences</taxon>
        <taxon>metagenomes</taxon>
        <taxon>ecological metagenomes</taxon>
    </lineage>
</organism>
<dbReference type="EMBL" id="BARS01005009">
    <property type="protein sequence ID" value="GAF67750.1"/>
    <property type="molecule type" value="Genomic_DNA"/>
</dbReference>
<sequence length="62" mass="6702">MKAPRIKLMEVCGTHTMAIARAGIRRLLPNSIELISGPGCPVCVTSQSDIDRAIEIARVKNV</sequence>
<protein>
    <recommendedName>
        <fullName evidence="2">Hydrogenase formation protein HypD</fullName>
    </recommendedName>
</protein>
<dbReference type="InterPro" id="IPR002780">
    <property type="entry name" value="Hyd_form_HypD"/>
</dbReference>
<gene>
    <name evidence="1" type="ORF">S01H1_09801</name>
</gene>
<dbReference type="PANTHER" id="PTHR30149:SF0">
    <property type="entry name" value="HYDROGENASE MATURATION FACTOR HYPD"/>
    <property type="match status" value="1"/>
</dbReference>
<proteinExistence type="predicted"/>
<evidence type="ECO:0000313" key="1">
    <source>
        <dbReference type="EMBL" id="GAF67750.1"/>
    </source>
</evidence>
<dbReference type="Gene3D" id="3.40.50.11750">
    <property type="entry name" value="HypD, alpha/beta domain 1"/>
    <property type="match status" value="1"/>
</dbReference>
<evidence type="ECO:0008006" key="2">
    <source>
        <dbReference type="Google" id="ProtNLM"/>
    </source>
</evidence>
<dbReference type="GO" id="GO:0051604">
    <property type="term" value="P:protein maturation"/>
    <property type="evidence" value="ECO:0007669"/>
    <property type="project" value="TreeGrafter"/>
</dbReference>
<accession>X0SVB6</accession>
<dbReference type="AlphaFoldDB" id="X0SVB6"/>
<comment type="caution">
    <text evidence="1">The sequence shown here is derived from an EMBL/GenBank/DDBJ whole genome shotgun (WGS) entry which is preliminary data.</text>
</comment>